<dbReference type="Proteomes" id="UP000237347">
    <property type="component" value="Unassembled WGS sequence"/>
</dbReference>
<proteinExistence type="predicted"/>
<evidence type="ECO:0000256" key="2">
    <source>
        <dbReference type="PROSITE-ProRule" id="PRU00708"/>
    </source>
</evidence>
<organism evidence="3 4">
    <name type="scientific">Quercus suber</name>
    <name type="common">Cork oak</name>
    <dbReference type="NCBI Taxonomy" id="58331"/>
    <lineage>
        <taxon>Eukaryota</taxon>
        <taxon>Viridiplantae</taxon>
        <taxon>Streptophyta</taxon>
        <taxon>Embryophyta</taxon>
        <taxon>Tracheophyta</taxon>
        <taxon>Spermatophyta</taxon>
        <taxon>Magnoliopsida</taxon>
        <taxon>eudicotyledons</taxon>
        <taxon>Gunneridae</taxon>
        <taxon>Pentapetalae</taxon>
        <taxon>rosids</taxon>
        <taxon>fabids</taxon>
        <taxon>Fagales</taxon>
        <taxon>Fagaceae</taxon>
        <taxon>Quercus</taxon>
    </lineage>
</organism>
<dbReference type="Pfam" id="PF13041">
    <property type="entry name" value="PPR_2"/>
    <property type="match status" value="1"/>
</dbReference>
<dbReference type="GO" id="GO:0003723">
    <property type="term" value="F:RNA binding"/>
    <property type="evidence" value="ECO:0007669"/>
    <property type="project" value="InterPro"/>
</dbReference>
<name>A0AAW0L0E1_QUESU</name>
<feature type="repeat" description="PPR" evidence="2">
    <location>
        <begin position="53"/>
        <end position="87"/>
    </location>
</feature>
<dbReference type="InterPro" id="IPR011990">
    <property type="entry name" value="TPR-like_helical_dom_sf"/>
</dbReference>
<evidence type="ECO:0000313" key="4">
    <source>
        <dbReference type="Proteomes" id="UP000237347"/>
    </source>
</evidence>
<dbReference type="Pfam" id="PF01535">
    <property type="entry name" value="PPR"/>
    <property type="match status" value="1"/>
</dbReference>
<evidence type="ECO:0000256" key="1">
    <source>
        <dbReference type="ARBA" id="ARBA00022737"/>
    </source>
</evidence>
<accession>A0AAW0L0E1</accession>
<sequence>MAKVGMQVHSLVIKCGLGFDNFVVTALINLYAKCGELGYACLAFLEVEVDKPQLQAWTALMGGCAQQGKAKKAIDIFHKFHSLGLKPSEGTFTSVLKNKKTWMENRLTTGHMRLLVMVSKSLNGNDHDLGCT</sequence>
<keyword evidence="1" id="KW-0677">Repeat</keyword>
<evidence type="ECO:0000313" key="3">
    <source>
        <dbReference type="EMBL" id="KAK7844660.1"/>
    </source>
</evidence>
<dbReference type="PANTHER" id="PTHR47926:SF347">
    <property type="entry name" value="PENTATRICOPEPTIDE REPEAT-CONTAINING PROTEIN"/>
    <property type="match status" value="1"/>
</dbReference>
<dbReference type="PANTHER" id="PTHR47926">
    <property type="entry name" value="PENTATRICOPEPTIDE REPEAT-CONTAINING PROTEIN"/>
    <property type="match status" value="1"/>
</dbReference>
<protein>
    <submittedName>
        <fullName evidence="3">Pentatricopeptide repeat-containing protein</fullName>
    </submittedName>
</protein>
<dbReference type="PROSITE" id="PS51375">
    <property type="entry name" value="PPR"/>
    <property type="match status" value="1"/>
</dbReference>
<dbReference type="InterPro" id="IPR046960">
    <property type="entry name" value="PPR_At4g14850-like_plant"/>
</dbReference>
<gene>
    <name evidence="3" type="primary">PCMP-E43_0</name>
    <name evidence="3" type="ORF">CFP56_010688</name>
</gene>
<dbReference type="Gene3D" id="1.25.40.10">
    <property type="entry name" value="Tetratricopeptide repeat domain"/>
    <property type="match status" value="1"/>
</dbReference>
<dbReference type="InterPro" id="IPR002885">
    <property type="entry name" value="PPR_rpt"/>
</dbReference>
<dbReference type="GO" id="GO:0009451">
    <property type="term" value="P:RNA modification"/>
    <property type="evidence" value="ECO:0007669"/>
    <property type="project" value="InterPro"/>
</dbReference>
<keyword evidence="4" id="KW-1185">Reference proteome</keyword>
<comment type="caution">
    <text evidence="3">The sequence shown here is derived from an EMBL/GenBank/DDBJ whole genome shotgun (WGS) entry which is preliminary data.</text>
</comment>
<dbReference type="NCBIfam" id="TIGR00756">
    <property type="entry name" value="PPR"/>
    <property type="match status" value="1"/>
</dbReference>
<reference evidence="3 4" key="1">
    <citation type="journal article" date="2018" name="Sci. Data">
        <title>The draft genome sequence of cork oak.</title>
        <authorList>
            <person name="Ramos A.M."/>
            <person name="Usie A."/>
            <person name="Barbosa P."/>
            <person name="Barros P.M."/>
            <person name="Capote T."/>
            <person name="Chaves I."/>
            <person name="Simoes F."/>
            <person name="Abreu I."/>
            <person name="Carrasquinho I."/>
            <person name="Faro C."/>
            <person name="Guimaraes J.B."/>
            <person name="Mendonca D."/>
            <person name="Nobrega F."/>
            <person name="Rodrigues L."/>
            <person name="Saibo N.J.M."/>
            <person name="Varela M.C."/>
            <person name="Egas C."/>
            <person name="Matos J."/>
            <person name="Miguel C.M."/>
            <person name="Oliveira M.M."/>
            <person name="Ricardo C.P."/>
            <person name="Goncalves S."/>
        </authorList>
    </citation>
    <scope>NUCLEOTIDE SEQUENCE [LARGE SCALE GENOMIC DNA]</scope>
    <source>
        <strain evidence="4">cv. HL8</strain>
    </source>
</reference>
<dbReference type="EMBL" id="PKMF04000182">
    <property type="protein sequence ID" value="KAK7844660.1"/>
    <property type="molecule type" value="Genomic_DNA"/>
</dbReference>
<dbReference type="AlphaFoldDB" id="A0AAW0L0E1"/>